<name>A0A8H4J488_9PEZI</name>
<feature type="region of interest" description="Disordered" evidence="2">
    <location>
        <begin position="236"/>
        <end position="258"/>
    </location>
</feature>
<reference evidence="4" key="1">
    <citation type="submission" date="2020-04" db="EMBL/GenBank/DDBJ databases">
        <title>Genome Assembly and Annotation of Botryosphaeria dothidea sdau 11-99, a Latent Pathogen of Apple Fruit Ring Rot in China.</title>
        <authorList>
            <person name="Yu C."/>
            <person name="Diao Y."/>
            <person name="Lu Q."/>
            <person name="Zhao J."/>
            <person name="Cui S."/>
            <person name="Peng C."/>
            <person name="He B."/>
            <person name="Liu H."/>
        </authorList>
    </citation>
    <scope>NUCLEOTIDE SEQUENCE [LARGE SCALE GENOMIC DNA]</scope>
    <source>
        <strain evidence="4">Sdau11-99</strain>
    </source>
</reference>
<dbReference type="OrthoDB" id="160645at2759"/>
<evidence type="ECO:0000313" key="5">
    <source>
        <dbReference type="Proteomes" id="UP000572817"/>
    </source>
</evidence>
<comment type="caution">
    <text evidence="4">The sequence shown here is derived from an EMBL/GenBank/DDBJ whole genome shotgun (WGS) entry which is preliminary data.</text>
</comment>
<sequence length="546" mass="58427">MTTLPWDQGAGDLASLTPTNDAQLYFTLDGTSDPTTQYLFALLTANHTLPTVVLDHSQFIQNVSCVAQGLRIDLKTPEATRFVQSAWNTSFVFITSSVDCSSTVTGQHSYWLVRKVLYPDEELTALLDAIEVAIEDVLDEINLEWVPTSLRIRRRFLAQPTDAYDEYDVPEVITVNGETFNTSGVDLGSRLAKRQATPTQNSTDAEEKLKAVQSAQLLSSAAAKASESLAQAVEKARPASVKADQEKEAAEKAQREAGAKAISAKGAVEKAQNALNNANRTKKGIKEAQNSLNAAKNNLKAAETAKTAADKAVNDKVKAATQASNALQQAWKAAQDASDKFNNAAKSQSGLEGEANSAKARNSTAKLDLDNKTKALNGANAKLDAAKKAAEPVKTASALEMKNERKIVSDPVPPGKKKKPKGESSVVAKDVAQKAIDYFGKSSEKVAQVKGILQKAQSVVNGVKQGYKIAKKVLNVLTSDAAADATLNVDITPESKDEKNVVEDSPWGRAYEITNNAIESDDWSASAEYSLYCVGCGIKGKVYIAG</sequence>
<dbReference type="Pfam" id="PF22974">
    <property type="entry name" value="DUF7029"/>
    <property type="match status" value="1"/>
</dbReference>
<evidence type="ECO:0000259" key="3">
    <source>
        <dbReference type="Pfam" id="PF22974"/>
    </source>
</evidence>
<evidence type="ECO:0000256" key="2">
    <source>
        <dbReference type="SAM" id="MobiDB-lite"/>
    </source>
</evidence>
<feature type="region of interest" description="Disordered" evidence="2">
    <location>
        <begin position="338"/>
        <end position="366"/>
    </location>
</feature>
<feature type="region of interest" description="Disordered" evidence="2">
    <location>
        <begin position="395"/>
        <end position="426"/>
    </location>
</feature>
<evidence type="ECO:0000313" key="4">
    <source>
        <dbReference type="EMBL" id="KAF4311674.1"/>
    </source>
</evidence>
<keyword evidence="5" id="KW-1185">Reference proteome</keyword>
<dbReference type="Proteomes" id="UP000572817">
    <property type="component" value="Unassembled WGS sequence"/>
</dbReference>
<keyword evidence="1" id="KW-0175">Coiled coil</keyword>
<evidence type="ECO:0000256" key="1">
    <source>
        <dbReference type="SAM" id="Coils"/>
    </source>
</evidence>
<dbReference type="InterPro" id="IPR054293">
    <property type="entry name" value="DUF7029"/>
</dbReference>
<organism evidence="4 5">
    <name type="scientific">Botryosphaeria dothidea</name>
    <dbReference type="NCBI Taxonomy" id="55169"/>
    <lineage>
        <taxon>Eukaryota</taxon>
        <taxon>Fungi</taxon>
        <taxon>Dikarya</taxon>
        <taxon>Ascomycota</taxon>
        <taxon>Pezizomycotina</taxon>
        <taxon>Dothideomycetes</taxon>
        <taxon>Dothideomycetes incertae sedis</taxon>
        <taxon>Botryosphaeriales</taxon>
        <taxon>Botryosphaeriaceae</taxon>
        <taxon>Botryosphaeria</taxon>
    </lineage>
</organism>
<accession>A0A8H4J488</accession>
<protein>
    <recommendedName>
        <fullName evidence="3">DUF7029 domain-containing protein</fullName>
    </recommendedName>
</protein>
<feature type="coiled-coil region" evidence="1">
    <location>
        <begin position="261"/>
        <end position="312"/>
    </location>
</feature>
<feature type="domain" description="DUF7029" evidence="3">
    <location>
        <begin position="45"/>
        <end position="140"/>
    </location>
</feature>
<gene>
    <name evidence="4" type="ORF">GTA08_BOTSDO12783</name>
</gene>
<proteinExistence type="predicted"/>
<dbReference type="AlphaFoldDB" id="A0A8H4J488"/>
<dbReference type="EMBL" id="WWBZ02000009">
    <property type="protein sequence ID" value="KAF4311674.1"/>
    <property type="molecule type" value="Genomic_DNA"/>
</dbReference>
<feature type="compositionally biased region" description="Polar residues" evidence="2">
    <location>
        <begin position="340"/>
        <end position="350"/>
    </location>
</feature>
<feature type="compositionally biased region" description="Basic and acidic residues" evidence="2">
    <location>
        <begin position="243"/>
        <end position="258"/>
    </location>
</feature>